<sequence length="167" mass="18167">MTWGGQGISSEGRRGGVEEEDEWQGLLAEMALWSVLAVLGPTTELHQEAQHCERPRECLCLWSLIPSLLSLLYRRQQGARRPSHERPLSSDACPGQGTLLPPYFTESGTLLHDITMTTMVAWGAVSEGTTVLAEVSRVNQRHHVLVPGLGSCALIRRGGPGSKQTIG</sequence>
<proteinExistence type="predicted"/>
<comment type="caution">
    <text evidence="1">The sequence shown here is derived from an EMBL/GenBank/DDBJ whole genome shotgun (WGS) entry which is preliminary data.</text>
</comment>
<organism evidence="1 2">
    <name type="scientific">Liparis tanakae</name>
    <name type="common">Tanaka's snailfish</name>
    <dbReference type="NCBI Taxonomy" id="230148"/>
    <lineage>
        <taxon>Eukaryota</taxon>
        <taxon>Metazoa</taxon>
        <taxon>Chordata</taxon>
        <taxon>Craniata</taxon>
        <taxon>Vertebrata</taxon>
        <taxon>Euteleostomi</taxon>
        <taxon>Actinopterygii</taxon>
        <taxon>Neopterygii</taxon>
        <taxon>Teleostei</taxon>
        <taxon>Neoteleostei</taxon>
        <taxon>Acanthomorphata</taxon>
        <taxon>Eupercaria</taxon>
        <taxon>Perciformes</taxon>
        <taxon>Cottioidei</taxon>
        <taxon>Cottales</taxon>
        <taxon>Liparidae</taxon>
        <taxon>Liparis</taxon>
    </lineage>
</organism>
<gene>
    <name evidence="1" type="ORF">EYF80_025103</name>
</gene>
<dbReference type="AlphaFoldDB" id="A0A4Z2HG43"/>
<keyword evidence="2" id="KW-1185">Reference proteome</keyword>
<dbReference type="EMBL" id="SRLO01000248">
    <property type="protein sequence ID" value="TNN64696.1"/>
    <property type="molecule type" value="Genomic_DNA"/>
</dbReference>
<accession>A0A4Z2HG43</accession>
<name>A0A4Z2HG43_9TELE</name>
<reference evidence="1 2" key="1">
    <citation type="submission" date="2019-03" db="EMBL/GenBank/DDBJ databases">
        <title>First draft genome of Liparis tanakae, snailfish: a comprehensive survey of snailfish specific genes.</title>
        <authorList>
            <person name="Kim W."/>
            <person name="Song I."/>
            <person name="Jeong J.-H."/>
            <person name="Kim D."/>
            <person name="Kim S."/>
            <person name="Ryu S."/>
            <person name="Song J.Y."/>
            <person name="Lee S.K."/>
        </authorList>
    </citation>
    <scope>NUCLEOTIDE SEQUENCE [LARGE SCALE GENOMIC DNA]</scope>
    <source>
        <tissue evidence="1">Muscle</tissue>
    </source>
</reference>
<protein>
    <submittedName>
        <fullName evidence="1">Uncharacterized protein</fullName>
    </submittedName>
</protein>
<evidence type="ECO:0000313" key="1">
    <source>
        <dbReference type="EMBL" id="TNN64696.1"/>
    </source>
</evidence>
<dbReference type="Proteomes" id="UP000314294">
    <property type="component" value="Unassembled WGS sequence"/>
</dbReference>
<evidence type="ECO:0000313" key="2">
    <source>
        <dbReference type="Proteomes" id="UP000314294"/>
    </source>
</evidence>